<evidence type="ECO:0000313" key="2">
    <source>
        <dbReference type="EMBL" id="SFK37572.1"/>
    </source>
</evidence>
<reference evidence="2 3" key="1">
    <citation type="submission" date="2016-10" db="EMBL/GenBank/DDBJ databases">
        <authorList>
            <person name="de Groot N.N."/>
        </authorList>
    </citation>
    <scope>NUCLEOTIDE SEQUENCE [LARGE SCALE GENOMIC DNA]</scope>
    <source>
        <strain evidence="2 3">DSM 45317</strain>
    </source>
</reference>
<feature type="chain" id="PRO_5011733488" evidence="1">
    <location>
        <begin position="30"/>
        <end position="113"/>
    </location>
</feature>
<protein>
    <submittedName>
        <fullName evidence="2">Uncharacterized protein</fullName>
    </submittedName>
</protein>
<accession>A0A1I3Z0D4</accession>
<dbReference type="EMBL" id="FOSW01000001">
    <property type="protein sequence ID" value="SFK37572.1"/>
    <property type="molecule type" value="Genomic_DNA"/>
</dbReference>
<organism evidence="2 3">
    <name type="scientific">Geodermatophilus ruber</name>
    <dbReference type="NCBI Taxonomy" id="504800"/>
    <lineage>
        <taxon>Bacteria</taxon>
        <taxon>Bacillati</taxon>
        <taxon>Actinomycetota</taxon>
        <taxon>Actinomycetes</taxon>
        <taxon>Geodermatophilales</taxon>
        <taxon>Geodermatophilaceae</taxon>
        <taxon>Geodermatophilus</taxon>
    </lineage>
</organism>
<proteinExistence type="predicted"/>
<evidence type="ECO:0000256" key="1">
    <source>
        <dbReference type="SAM" id="SignalP"/>
    </source>
</evidence>
<dbReference type="RefSeq" id="WP_091320266.1">
    <property type="nucleotide sequence ID" value="NZ_FOSW01000001.1"/>
</dbReference>
<evidence type="ECO:0000313" key="3">
    <source>
        <dbReference type="Proteomes" id="UP000199152"/>
    </source>
</evidence>
<gene>
    <name evidence="2" type="ORF">SAMN04488085_101286</name>
</gene>
<dbReference type="AlphaFoldDB" id="A0A1I3Z0D4"/>
<sequence>MVSKTTSKRAGRLSTGTLAGALVLLPLGACTFGSDTVSCSTSSCTVTLSGNDAEVEILGTTLAFGGVQDGRATLSVGNASVSCAEGETVSAGPLSLECTSVQDDSVKLTASLG</sequence>
<dbReference type="STRING" id="504800.SAMN04488085_101286"/>
<dbReference type="InParanoid" id="A0A1I3Z0D4"/>
<dbReference type="OrthoDB" id="5197824at2"/>
<feature type="signal peptide" evidence="1">
    <location>
        <begin position="1"/>
        <end position="29"/>
    </location>
</feature>
<name>A0A1I3Z0D4_9ACTN</name>
<keyword evidence="3" id="KW-1185">Reference proteome</keyword>
<dbReference type="Proteomes" id="UP000199152">
    <property type="component" value="Unassembled WGS sequence"/>
</dbReference>
<keyword evidence="1" id="KW-0732">Signal</keyword>